<dbReference type="EMBL" id="JBHSRJ010000009">
    <property type="protein sequence ID" value="MFC6045729.1"/>
    <property type="molecule type" value="Genomic_DNA"/>
</dbReference>
<feature type="region of interest" description="Disordered" evidence="1">
    <location>
        <begin position="102"/>
        <end position="133"/>
    </location>
</feature>
<name>A0ABW1LQL5_9ACTN</name>
<evidence type="ECO:0000313" key="3">
    <source>
        <dbReference type="Proteomes" id="UP001596135"/>
    </source>
</evidence>
<feature type="compositionally biased region" description="Basic residues" evidence="1">
    <location>
        <begin position="116"/>
        <end position="126"/>
    </location>
</feature>
<organism evidence="2 3">
    <name type="scientific">Nocardioides hankookensis</name>
    <dbReference type="NCBI Taxonomy" id="443157"/>
    <lineage>
        <taxon>Bacteria</taxon>
        <taxon>Bacillati</taxon>
        <taxon>Actinomycetota</taxon>
        <taxon>Actinomycetes</taxon>
        <taxon>Propionibacteriales</taxon>
        <taxon>Nocardioidaceae</taxon>
        <taxon>Nocardioides</taxon>
    </lineage>
</organism>
<accession>A0ABW1LQL5</accession>
<proteinExistence type="predicted"/>
<comment type="caution">
    <text evidence="2">The sequence shown here is derived from an EMBL/GenBank/DDBJ whole genome shotgun (WGS) entry which is preliminary data.</text>
</comment>
<dbReference type="RefSeq" id="WP_379159457.1">
    <property type="nucleotide sequence ID" value="NZ_JBHSRJ010000009.1"/>
</dbReference>
<evidence type="ECO:0000256" key="1">
    <source>
        <dbReference type="SAM" id="MobiDB-lite"/>
    </source>
</evidence>
<keyword evidence="3" id="KW-1185">Reference proteome</keyword>
<evidence type="ECO:0000313" key="2">
    <source>
        <dbReference type="EMBL" id="MFC6045729.1"/>
    </source>
</evidence>
<gene>
    <name evidence="2" type="ORF">ACFPYL_21785</name>
</gene>
<protein>
    <submittedName>
        <fullName evidence="2">Uncharacterized protein</fullName>
    </submittedName>
</protein>
<sequence length="133" mass="14810">MQKACEQDGELFEAKRSTAKYCSDRCRQQARRRAKPEAAEAVEPRLPRIVELTGQELTALGKLDTVLGAQAMTLAMRMTSMRDTGSAIAALSRELDRVMLRARGGGASEEDEVASARRRRDEKRRKATEAREA</sequence>
<dbReference type="Proteomes" id="UP001596135">
    <property type="component" value="Unassembled WGS sequence"/>
</dbReference>
<reference evidence="3" key="1">
    <citation type="journal article" date="2019" name="Int. J. Syst. Evol. Microbiol.">
        <title>The Global Catalogue of Microorganisms (GCM) 10K type strain sequencing project: providing services to taxonomists for standard genome sequencing and annotation.</title>
        <authorList>
            <consortium name="The Broad Institute Genomics Platform"/>
            <consortium name="The Broad Institute Genome Sequencing Center for Infectious Disease"/>
            <person name="Wu L."/>
            <person name="Ma J."/>
        </authorList>
    </citation>
    <scope>NUCLEOTIDE SEQUENCE [LARGE SCALE GENOMIC DNA]</scope>
    <source>
        <strain evidence="3">CCUG 54522</strain>
    </source>
</reference>